<dbReference type="Proteomes" id="UP000076532">
    <property type="component" value="Unassembled WGS sequence"/>
</dbReference>
<dbReference type="OrthoDB" id="2367075at2759"/>
<gene>
    <name evidence="1" type="ORF">FIBSPDRAFT_887530</name>
</gene>
<accession>A0A166PJD2</accession>
<protein>
    <submittedName>
        <fullName evidence="1">Uncharacterized protein</fullName>
    </submittedName>
</protein>
<organism evidence="1 2">
    <name type="scientific">Athelia psychrophila</name>
    <dbReference type="NCBI Taxonomy" id="1759441"/>
    <lineage>
        <taxon>Eukaryota</taxon>
        <taxon>Fungi</taxon>
        <taxon>Dikarya</taxon>
        <taxon>Basidiomycota</taxon>
        <taxon>Agaricomycotina</taxon>
        <taxon>Agaricomycetes</taxon>
        <taxon>Agaricomycetidae</taxon>
        <taxon>Atheliales</taxon>
        <taxon>Atheliaceae</taxon>
        <taxon>Athelia</taxon>
    </lineage>
</organism>
<sequence>MRTSSSMMKRFWSLGIKAVKELATQECASVEKIVLAREYRVEAWLLIGYRQLIQHEFSLPHNEARKLGDATTIKICEVYGFNGNRDMNSLDTLFRDGYGAEVDYAGYNGEGVEENAKLA</sequence>
<dbReference type="AlphaFoldDB" id="A0A166PJD2"/>
<name>A0A166PJD2_9AGAM</name>
<evidence type="ECO:0000313" key="1">
    <source>
        <dbReference type="EMBL" id="KZP26155.1"/>
    </source>
</evidence>
<dbReference type="EMBL" id="KV417516">
    <property type="protein sequence ID" value="KZP26155.1"/>
    <property type="molecule type" value="Genomic_DNA"/>
</dbReference>
<keyword evidence="2" id="KW-1185">Reference proteome</keyword>
<evidence type="ECO:0000313" key="2">
    <source>
        <dbReference type="Proteomes" id="UP000076532"/>
    </source>
</evidence>
<proteinExistence type="predicted"/>
<reference evidence="1 2" key="1">
    <citation type="journal article" date="2016" name="Mol. Biol. Evol.">
        <title>Comparative Genomics of Early-Diverging Mushroom-Forming Fungi Provides Insights into the Origins of Lignocellulose Decay Capabilities.</title>
        <authorList>
            <person name="Nagy L.G."/>
            <person name="Riley R."/>
            <person name="Tritt A."/>
            <person name="Adam C."/>
            <person name="Daum C."/>
            <person name="Floudas D."/>
            <person name="Sun H."/>
            <person name="Yadav J.S."/>
            <person name="Pangilinan J."/>
            <person name="Larsson K.H."/>
            <person name="Matsuura K."/>
            <person name="Barry K."/>
            <person name="Labutti K."/>
            <person name="Kuo R."/>
            <person name="Ohm R.A."/>
            <person name="Bhattacharya S.S."/>
            <person name="Shirouzu T."/>
            <person name="Yoshinaga Y."/>
            <person name="Martin F.M."/>
            <person name="Grigoriev I.V."/>
            <person name="Hibbett D.S."/>
        </authorList>
    </citation>
    <scope>NUCLEOTIDE SEQUENCE [LARGE SCALE GENOMIC DNA]</scope>
    <source>
        <strain evidence="1 2">CBS 109695</strain>
    </source>
</reference>